<accession>A0ABP6R9W4</accession>
<comment type="caution">
    <text evidence="2">The sequence shown here is derived from an EMBL/GenBank/DDBJ whole genome shotgun (WGS) entry which is preliminary data.</text>
</comment>
<feature type="compositionally biased region" description="Acidic residues" evidence="1">
    <location>
        <begin position="374"/>
        <end position="387"/>
    </location>
</feature>
<evidence type="ECO:0000313" key="3">
    <source>
        <dbReference type="Proteomes" id="UP001501736"/>
    </source>
</evidence>
<feature type="compositionally biased region" description="Acidic residues" evidence="1">
    <location>
        <begin position="35"/>
        <end position="51"/>
    </location>
</feature>
<organism evidence="2 3">
    <name type="scientific">Nesterenkonia halobia</name>
    <dbReference type="NCBI Taxonomy" id="37922"/>
    <lineage>
        <taxon>Bacteria</taxon>
        <taxon>Bacillati</taxon>
        <taxon>Actinomycetota</taxon>
        <taxon>Actinomycetes</taxon>
        <taxon>Micrococcales</taxon>
        <taxon>Micrococcaceae</taxon>
        <taxon>Nesterenkonia</taxon>
    </lineage>
</organism>
<dbReference type="RefSeq" id="WP_344717179.1">
    <property type="nucleotide sequence ID" value="NZ_BAAAYG010000001.1"/>
</dbReference>
<dbReference type="Proteomes" id="UP001501736">
    <property type="component" value="Unassembled WGS sequence"/>
</dbReference>
<proteinExistence type="predicted"/>
<keyword evidence="3" id="KW-1185">Reference proteome</keyword>
<name>A0ABP6R9W4_9MICC</name>
<feature type="compositionally biased region" description="Polar residues" evidence="1">
    <location>
        <begin position="1"/>
        <end position="11"/>
    </location>
</feature>
<evidence type="ECO:0000256" key="1">
    <source>
        <dbReference type="SAM" id="MobiDB-lite"/>
    </source>
</evidence>
<dbReference type="EMBL" id="BAAAYG010000001">
    <property type="protein sequence ID" value="GAA3278458.1"/>
    <property type="molecule type" value="Genomic_DNA"/>
</dbReference>
<evidence type="ECO:0000313" key="2">
    <source>
        <dbReference type="EMBL" id="GAA3278458.1"/>
    </source>
</evidence>
<protein>
    <recommendedName>
        <fullName evidence="4">DUF4913 domain-containing protein</fullName>
    </recommendedName>
</protein>
<feature type="region of interest" description="Disordered" evidence="1">
    <location>
        <begin position="352"/>
        <end position="387"/>
    </location>
</feature>
<reference evidence="3" key="1">
    <citation type="journal article" date="2019" name="Int. J. Syst. Evol. Microbiol.">
        <title>The Global Catalogue of Microorganisms (GCM) 10K type strain sequencing project: providing services to taxonomists for standard genome sequencing and annotation.</title>
        <authorList>
            <consortium name="The Broad Institute Genomics Platform"/>
            <consortium name="The Broad Institute Genome Sequencing Center for Infectious Disease"/>
            <person name="Wu L."/>
            <person name="Ma J."/>
        </authorList>
    </citation>
    <scope>NUCLEOTIDE SEQUENCE [LARGE SCALE GENOMIC DNA]</scope>
    <source>
        <strain evidence="3">JCM 11483</strain>
    </source>
</reference>
<feature type="region of interest" description="Disordered" evidence="1">
    <location>
        <begin position="1"/>
        <end position="125"/>
    </location>
</feature>
<evidence type="ECO:0008006" key="4">
    <source>
        <dbReference type="Google" id="ProtNLM"/>
    </source>
</evidence>
<gene>
    <name evidence="2" type="ORF">GCM10020260_00570</name>
</gene>
<sequence length="387" mass="42782">MSEETQNQQQGGAAEDDALLMAWDEIAAPASPDSGDGDEDQAEDGPGEEDPWTAVAEATGRAGDISDQEAAQQQSVIEKARQRRRERWDELRAQRQAAKQKNEAASAGGAGSNGEADQGTPLAPYRDPRVQQKLEDDSDGVPEWLGLRWREIPTEQQQQAWIGLRKWVDWLVREYRLPAHVVPACWYRHPDITAELWAAMNMEYKAWAEGAPSLTPMMMWHPNLEQMIVRLRNKVENAGCSPEKGHQPPIPPGNGLEPFEIAYDEDDWQAATSGRRETQGVARPAAGSQWVRAVAFDGFGEQIAASNPVGLGAARVNHRPEAFARFGSLAEAGEAELWLDVERGTQVTTVQWETSADGESWQPLPDEQTTADAEAVEEEDEVETPVR</sequence>